<reference key="1">
    <citation type="submission" date="2007-01" db="EMBL/GenBank/DDBJ databases">
        <title>The Genome Sequence of Puccinia graminis f. sp. tritici Strain CRL 75-36-700-3.</title>
        <authorList>
            <consortium name="The Broad Institute Genome Sequencing Platform"/>
            <person name="Birren B."/>
            <person name="Lander E."/>
            <person name="Galagan J."/>
            <person name="Nusbaum C."/>
            <person name="Devon K."/>
            <person name="Cuomo C."/>
            <person name="Jaffe D."/>
            <person name="Butler J."/>
            <person name="Alvarez P."/>
            <person name="Gnerre S."/>
            <person name="Grabherr M."/>
            <person name="Mauceli E."/>
            <person name="Brockman W."/>
            <person name="Young S."/>
            <person name="LaButti K."/>
            <person name="Sykes S."/>
            <person name="DeCaprio D."/>
            <person name="Crawford M."/>
            <person name="Koehrsen M."/>
            <person name="Engels R."/>
            <person name="Montgomery P."/>
            <person name="Pearson M."/>
            <person name="Howarth C."/>
            <person name="Larson L."/>
            <person name="White J."/>
            <person name="Zeng Q."/>
            <person name="Kodira C."/>
            <person name="Yandava C."/>
            <person name="Alvarado L."/>
            <person name="O'Leary S."/>
            <person name="Szabo L."/>
            <person name="Dean R."/>
            <person name="Schein J."/>
        </authorList>
    </citation>
    <scope>NUCLEOTIDE SEQUENCE</scope>
    <source>
        <strain>CRL 75-36-700-3</strain>
    </source>
</reference>
<evidence type="ECO:0008006" key="4">
    <source>
        <dbReference type="Google" id="ProtNLM"/>
    </source>
</evidence>
<dbReference type="HOGENOM" id="CLU_004591_5_2_1"/>
<accession>E3K0J8</accession>
<dbReference type="InParanoid" id="E3K0J8"/>
<evidence type="ECO:0000313" key="3">
    <source>
        <dbReference type="Proteomes" id="UP000008783"/>
    </source>
</evidence>
<dbReference type="AlphaFoldDB" id="E3K0J8"/>
<reference evidence="3" key="2">
    <citation type="journal article" date="2011" name="Proc. Natl. Acad. Sci. U.S.A.">
        <title>Obligate biotrophy features unraveled by the genomic analysis of rust fungi.</title>
        <authorList>
            <person name="Duplessis S."/>
            <person name="Cuomo C.A."/>
            <person name="Lin Y.-C."/>
            <person name="Aerts A."/>
            <person name="Tisserant E."/>
            <person name="Veneault-Fourrey C."/>
            <person name="Joly D.L."/>
            <person name="Hacquard S."/>
            <person name="Amselem J."/>
            <person name="Cantarel B.L."/>
            <person name="Chiu R."/>
            <person name="Coutinho P.M."/>
            <person name="Feau N."/>
            <person name="Field M."/>
            <person name="Frey P."/>
            <person name="Gelhaye E."/>
            <person name="Goldberg J."/>
            <person name="Grabherr M.G."/>
            <person name="Kodira C.D."/>
            <person name="Kohler A."/>
            <person name="Kuees U."/>
            <person name="Lindquist E.A."/>
            <person name="Lucas S.M."/>
            <person name="Mago R."/>
            <person name="Mauceli E."/>
            <person name="Morin E."/>
            <person name="Murat C."/>
            <person name="Pangilinan J.L."/>
            <person name="Park R."/>
            <person name="Pearson M."/>
            <person name="Quesneville H."/>
            <person name="Rouhier N."/>
            <person name="Sakthikumar S."/>
            <person name="Salamov A.A."/>
            <person name="Schmutz J."/>
            <person name="Selles B."/>
            <person name="Shapiro H."/>
            <person name="Tanguay P."/>
            <person name="Tuskan G.A."/>
            <person name="Henrissat B."/>
            <person name="Van de Peer Y."/>
            <person name="Rouze P."/>
            <person name="Ellis J.G."/>
            <person name="Dodds P.N."/>
            <person name="Schein J.E."/>
            <person name="Zhong S."/>
            <person name="Hamelin R.C."/>
            <person name="Grigoriev I.V."/>
            <person name="Szabo L.J."/>
            <person name="Martin F."/>
        </authorList>
    </citation>
    <scope>NUCLEOTIDE SEQUENCE [LARGE SCALE GENOMIC DNA]</scope>
    <source>
        <strain evidence="3">CRL 75-36-700-3 / race SCCL</strain>
    </source>
</reference>
<name>E3K0J8_PUCGT</name>
<gene>
    <name evidence="2" type="ORF">PGTG_03779</name>
</gene>
<feature type="compositionally biased region" description="Basic and acidic residues" evidence="1">
    <location>
        <begin position="71"/>
        <end position="84"/>
    </location>
</feature>
<dbReference type="GeneID" id="10540807"/>
<evidence type="ECO:0000313" key="2">
    <source>
        <dbReference type="EMBL" id="EFP77823.2"/>
    </source>
</evidence>
<dbReference type="VEuPathDB" id="FungiDB:PGTG_03779"/>
<sequence>MDNKETDDYIARGGKYHCKSCPLARGTVDWRKHCQTASHKRNYERAAGLRLSREAADLARATEDLEPVEASARDGTEQEAEEAAHADRVWDAIEGVGVLNDNVRSTFNPWSIEDDLDKMETLNALREGDQAGGRAHQVNWLEIINRGSTCEGTDAAGATEDREVPIIRTDKRSNRVNTSMWFPFKSKLDLVASLIMGHTRSLLSKAIYTKIRAILTGCAVKLATWATVQASRDRINKLLGCEILPHKSVFDTPCFSLGARHILQQELGNPLVTRHLEFYPEWCDGVNISKFSQSTKWLAGLSPQNRPQMCEVKGKHYYIYEPVQLISNDVVIPIFFFNYKSSLHAKCFKLKHEHINSHNNRLTITIPSDLVFEHPELSIIPVEDFKLIYSSIRLGNGKLLWEQCGRKICVSNGDPEAAFVIPNPWRDRARGKIVRNVPIILYADDTSGNVSKQFNKHISFYFTLAGLPPHISNQEYNCHFLSTSNLASVCELSEQIVKELKWLMSWAFDQSISQPVLVNTIVLCFLADSPMHAEITNTPNPGTSLNPCRMSIESRSRLGGDKGAIS</sequence>
<dbReference type="OrthoDB" id="2506528at2759"/>
<feature type="region of interest" description="Disordered" evidence="1">
    <location>
        <begin position="61"/>
        <end position="84"/>
    </location>
</feature>
<dbReference type="PANTHER" id="PTHR31912:SF34">
    <property type="entry name" value="NOTOCHORD-RELATED PROTEIN"/>
    <property type="match status" value="1"/>
</dbReference>
<dbReference type="RefSeq" id="XP_003322242.2">
    <property type="nucleotide sequence ID" value="XM_003322194.2"/>
</dbReference>
<proteinExistence type="predicted"/>
<dbReference type="PANTHER" id="PTHR31912">
    <property type="entry name" value="IP13529P"/>
    <property type="match status" value="1"/>
</dbReference>
<dbReference type="STRING" id="418459.E3K0J8"/>
<keyword evidence="3" id="KW-1185">Reference proteome</keyword>
<dbReference type="KEGG" id="pgr:PGTG_03779"/>
<organism evidence="2 3">
    <name type="scientific">Puccinia graminis f. sp. tritici (strain CRL 75-36-700-3 / race SCCL)</name>
    <name type="common">Black stem rust fungus</name>
    <dbReference type="NCBI Taxonomy" id="418459"/>
    <lineage>
        <taxon>Eukaryota</taxon>
        <taxon>Fungi</taxon>
        <taxon>Dikarya</taxon>
        <taxon>Basidiomycota</taxon>
        <taxon>Pucciniomycotina</taxon>
        <taxon>Pucciniomycetes</taxon>
        <taxon>Pucciniales</taxon>
        <taxon>Pucciniaceae</taxon>
        <taxon>Puccinia</taxon>
    </lineage>
</organism>
<dbReference type="EMBL" id="DS178268">
    <property type="protein sequence ID" value="EFP77823.2"/>
    <property type="molecule type" value="Genomic_DNA"/>
</dbReference>
<evidence type="ECO:0000256" key="1">
    <source>
        <dbReference type="SAM" id="MobiDB-lite"/>
    </source>
</evidence>
<dbReference type="Proteomes" id="UP000008783">
    <property type="component" value="Unassembled WGS sequence"/>
</dbReference>
<protein>
    <recommendedName>
        <fullName evidence="4">U1-type domain-containing protein</fullName>
    </recommendedName>
</protein>